<dbReference type="Proteomes" id="UP000502677">
    <property type="component" value="Chromosome"/>
</dbReference>
<keyword evidence="1" id="KW-0677">Repeat</keyword>
<evidence type="ECO:0000256" key="3">
    <source>
        <dbReference type="SAM" id="SignalP"/>
    </source>
</evidence>
<dbReference type="InterPro" id="IPR015919">
    <property type="entry name" value="Cadherin-like_sf"/>
</dbReference>
<dbReference type="SUPFAM" id="SSF49313">
    <property type="entry name" value="Cadherin-like"/>
    <property type="match status" value="1"/>
</dbReference>
<protein>
    <recommendedName>
        <fullName evidence="4">SLH domain-containing protein</fullName>
    </recommendedName>
</protein>
<dbReference type="Pfam" id="PF25390">
    <property type="entry name" value="WD40_RLD"/>
    <property type="match status" value="1"/>
</dbReference>
<dbReference type="InterPro" id="IPR051709">
    <property type="entry name" value="Ub-ligase/GTPase-reg"/>
</dbReference>
<dbReference type="SUPFAM" id="SSF50985">
    <property type="entry name" value="RCC1/BLIP-II"/>
    <property type="match status" value="1"/>
</dbReference>
<dbReference type="PANTHER" id="PTHR45622">
    <property type="entry name" value="UBIQUITIN-PROTEIN LIGASE E3A-RELATED"/>
    <property type="match status" value="1"/>
</dbReference>
<evidence type="ECO:0000313" key="6">
    <source>
        <dbReference type="Proteomes" id="UP000502677"/>
    </source>
</evidence>
<dbReference type="KEGG" id="lvi:G7068_12160"/>
<dbReference type="InterPro" id="IPR001119">
    <property type="entry name" value="SLH_dom"/>
</dbReference>
<feature type="signal peptide" evidence="3">
    <location>
        <begin position="1"/>
        <end position="17"/>
    </location>
</feature>
<gene>
    <name evidence="5" type="ORF">G7068_12160</name>
</gene>
<sequence>MSGGLAVVLLGSGVLLAGTGAATAVERDSGAGPAVISPGQGPQEGGTAVTLPAPSALTFTQAVSGEAHTVALGDDGNTYAWGYNAYGQLGDGTVQVRNVPARVKVPAGVTFTQIAARGFFTVGLGDDGNTYAWGSNQYGQLGDGTTTHRNLPVLVQAPSGVKFTRITTGYNHTVAQGDDGNTYAWGLNASGQLGDGSNTDRNVPELVQASSQVKFTQVEAGYNQTLAVGTDGNTYAWGQNSSGQLGDGTTTDRNVPGLVQTPSGVAFTQIAAGGISALAVGDDGNTYAWGSNGYGQLGDGTTAQRIVPTPVQSPSGVTFTQISAGSYSSAALGDDGNAYGWGNNFYGRLGDGTSTQREVPTLAQLPSGVTFKRITAATDFTTAVGADGNVYAWGQYTYGRLGDGIATASRKVPGVVPTNDVVTGVLFDGVAGADFVHNADGTLTVVTPAHAPGAVDVSIEMTRYGVVLPPLVYPSAYTYVAPVKVSITTGSLPAGRVSASYSAVLAATGTAPFAWSVTNGNLPDGLKLDRASGKLSGVPTKAGTFKFTVTVEDSAGSASKVFSITVKQDDVTACVAPRKVPVFADTPLSHKFYKEIDWMECMKYSTGWRQPVGKPLYKPQDNLERQAMAAFIFRMEAPKGYKAPKVSPFADVKPGDSFYTEMAWMYEKGYATGWAEPSGKPTYRPHEPLSREAMAAFIYRLEASTNPAAKNYKAPAKSPMADMKPGMKFYKEISWMYSEGLSTGNKVGNTKEYWPKDDLSRQAMAAFIYRLVTDYRATK</sequence>
<evidence type="ECO:0000313" key="5">
    <source>
        <dbReference type="EMBL" id="QIK63863.1"/>
    </source>
</evidence>
<evidence type="ECO:0000259" key="4">
    <source>
        <dbReference type="PROSITE" id="PS51272"/>
    </source>
</evidence>
<dbReference type="InterPro" id="IPR058923">
    <property type="entry name" value="RCC1-like_dom"/>
</dbReference>
<accession>A0A6G7XH41</accession>
<keyword evidence="6" id="KW-1185">Reference proteome</keyword>
<dbReference type="Gene3D" id="2.130.10.30">
    <property type="entry name" value="Regulator of chromosome condensation 1/beta-lactamase-inhibitor protein II"/>
    <property type="match status" value="2"/>
</dbReference>
<dbReference type="InterPro" id="IPR000408">
    <property type="entry name" value="Reg_chr_condens"/>
</dbReference>
<dbReference type="Pfam" id="PF00415">
    <property type="entry name" value="RCC1"/>
    <property type="match status" value="2"/>
</dbReference>
<organism evidence="5 6">
    <name type="scientific">Leucobacter viscericola</name>
    <dbReference type="NCBI Taxonomy" id="2714935"/>
    <lineage>
        <taxon>Bacteria</taxon>
        <taxon>Bacillati</taxon>
        <taxon>Actinomycetota</taxon>
        <taxon>Actinomycetes</taxon>
        <taxon>Micrococcales</taxon>
        <taxon>Microbacteriaceae</taxon>
        <taxon>Leucobacter</taxon>
    </lineage>
</organism>
<keyword evidence="3" id="KW-0732">Signal</keyword>
<dbReference type="PROSITE" id="PS50012">
    <property type="entry name" value="RCC1_3"/>
    <property type="match status" value="7"/>
</dbReference>
<feature type="domain" description="SLH" evidence="4">
    <location>
        <begin position="645"/>
        <end position="712"/>
    </location>
</feature>
<dbReference type="Gene3D" id="2.60.40.10">
    <property type="entry name" value="Immunoglobulins"/>
    <property type="match status" value="1"/>
</dbReference>
<proteinExistence type="predicted"/>
<dbReference type="Pfam" id="PF00395">
    <property type="entry name" value="SLH"/>
    <property type="match status" value="1"/>
</dbReference>
<evidence type="ECO:0000256" key="2">
    <source>
        <dbReference type="SAM" id="MobiDB-lite"/>
    </source>
</evidence>
<dbReference type="Pfam" id="PF05345">
    <property type="entry name" value="He_PIG"/>
    <property type="match status" value="1"/>
</dbReference>
<name>A0A6G7XH41_9MICO</name>
<dbReference type="GO" id="GO:0016020">
    <property type="term" value="C:membrane"/>
    <property type="evidence" value="ECO:0007669"/>
    <property type="project" value="InterPro"/>
</dbReference>
<feature type="domain" description="SLH" evidence="4">
    <location>
        <begin position="716"/>
        <end position="779"/>
    </location>
</feature>
<dbReference type="RefSeq" id="WP_166292203.1">
    <property type="nucleotide sequence ID" value="NZ_CP049863.1"/>
</dbReference>
<reference evidence="5 6" key="1">
    <citation type="submission" date="2020-03" db="EMBL/GenBank/DDBJ databases">
        <title>Leucobacter sp. nov., isolated from beetles.</title>
        <authorList>
            <person name="Hyun D.-W."/>
            <person name="Bae J.-W."/>
        </authorList>
    </citation>
    <scope>NUCLEOTIDE SEQUENCE [LARGE SCALE GENOMIC DNA]</scope>
    <source>
        <strain evidence="5 6">HDW9C</strain>
    </source>
</reference>
<dbReference type="InterPro" id="IPR009091">
    <property type="entry name" value="RCC1/BLIP-II"/>
</dbReference>
<dbReference type="InterPro" id="IPR013783">
    <property type="entry name" value="Ig-like_fold"/>
</dbReference>
<dbReference type="PANTHER" id="PTHR45622:SF58">
    <property type="entry name" value="REGULATOR OF CHROMOSOME CONDENSATION DOMAIN-CONTAINING PROTEIN"/>
    <property type="match status" value="1"/>
</dbReference>
<feature type="region of interest" description="Disordered" evidence="2">
    <location>
        <begin position="27"/>
        <end position="47"/>
    </location>
</feature>
<dbReference type="EMBL" id="CP049863">
    <property type="protein sequence ID" value="QIK63863.1"/>
    <property type="molecule type" value="Genomic_DNA"/>
</dbReference>
<dbReference type="PRINTS" id="PR00633">
    <property type="entry name" value="RCCNDNSATION"/>
</dbReference>
<dbReference type="AlphaFoldDB" id="A0A6G7XH41"/>
<feature type="chain" id="PRO_5039488778" description="SLH domain-containing protein" evidence="3">
    <location>
        <begin position="18"/>
        <end position="779"/>
    </location>
</feature>
<evidence type="ECO:0000256" key="1">
    <source>
        <dbReference type="ARBA" id="ARBA00022737"/>
    </source>
</evidence>
<dbReference type="PROSITE" id="PS51272">
    <property type="entry name" value="SLH"/>
    <property type="match status" value="2"/>
</dbReference>
<dbReference type="GO" id="GO:0005509">
    <property type="term" value="F:calcium ion binding"/>
    <property type="evidence" value="ECO:0007669"/>
    <property type="project" value="InterPro"/>
</dbReference>
<dbReference type="GO" id="GO:0005975">
    <property type="term" value="P:carbohydrate metabolic process"/>
    <property type="evidence" value="ECO:0007669"/>
    <property type="project" value="UniProtKB-ARBA"/>
</dbReference>